<name>A0A5E8CLY5_9ZZZZ</name>
<accession>A0A5E8CLY5</accession>
<proteinExistence type="predicted"/>
<dbReference type="AlphaFoldDB" id="A0A5E8CLY5"/>
<reference evidence="1" key="1">
    <citation type="submission" date="2019-09" db="EMBL/GenBank/DDBJ databases">
        <authorList>
            <person name="Needham M D."/>
        </authorList>
    </citation>
    <scope>NUCLEOTIDE SEQUENCE</scope>
</reference>
<evidence type="ECO:0000313" key="1">
    <source>
        <dbReference type="EMBL" id="VVU95132.1"/>
    </source>
</evidence>
<dbReference type="EMBL" id="CABVLZ010000003">
    <property type="protein sequence ID" value="VVU95132.1"/>
    <property type="molecule type" value="Genomic_DNA"/>
</dbReference>
<protein>
    <submittedName>
        <fullName evidence="1">Uncharacterized protein</fullName>
    </submittedName>
</protein>
<gene>
    <name evidence="1" type="ORF">CPAV1605_857</name>
</gene>
<organism evidence="1">
    <name type="scientific">seawater metagenome</name>
    <dbReference type="NCBI Taxonomy" id="1561972"/>
    <lineage>
        <taxon>unclassified sequences</taxon>
        <taxon>metagenomes</taxon>
        <taxon>ecological metagenomes</taxon>
    </lineage>
</organism>
<sequence length="67" mass="7684">MSSSNVSFNNAATMTVVYPNYDWQLGGYRPPRIGYQGNAKLVVTSAIYYVAPYITARKEISRRLIWY</sequence>